<proteinExistence type="inferred from homology"/>
<reference evidence="2" key="1">
    <citation type="journal article" date="2014" name="Genome Biol. Evol.">
        <title>Pangenome evidence for extensive interdomain horizontal transfer affecting lineage core and shell genes in uncultured planktonic thaumarchaeota and euryarchaeota.</title>
        <authorList>
            <person name="Deschamps P."/>
            <person name="Zivanovic Y."/>
            <person name="Moreira D."/>
            <person name="Rodriguez-Valera F."/>
            <person name="Lopez-Garcia P."/>
        </authorList>
    </citation>
    <scope>NUCLEOTIDE SEQUENCE</scope>
</reference>
<dbReference type="PANTHER" id="PTHR42743:SF11">
    <property type="entry name" value="AMINODEOXYCHORISMATE LYASE"/>
    <property type="match status" value="1"/>
</dbReference>
<accession>A0A075FI23</accession>
<dbReference type="GO" id="GO:0008483">
    <property type="term" value="F:transaminase activity"/>
    <property type="evidence" value="ECO:0007669"/>
    <property type="project" value="UniProtKB-KW"/>
</dbReference>
<dbReference type="Gene3D" id="3.40.50.300">
    <property type="entry name" value="P-loop containing nucleotide triphosphate hydrolases"/>
    <property type="match status" value="1"/>
</dbReference>
<dbReference type="InterPro" id="IPR027417">
    <property type="entry name" value="P-loop_NTPase"/>
</dbReference>
<sequence>MAEGVSIAMWSGPRNISTAMMYSFDNRGDCFASDEPLYAHYLSRTGIKHPDADVVMTRHETDADAVTDYLTGTIPGAAGVWYQKHMCHHILPDMGTGWLAALENCFLIRDPKEVLLSLSKITNEVSLWATGLPQQARLLEQVVEESGEVPPILDARDVLEDPRGMLGLLCERVRIPFSEEMLSWRPGPRECDGIWAEHWYDSVWASTGFSPYRARPGDLAPEHEAILSQALPLYEGMYSLRMSL</sequence>
<dbReference type="GO" id="GO:0019752">
    <property type="term" value="P:carboxylic acid metabolic process"/>
    <property type="evidence" value="ECO:0007669"/>
    <property type="project" value="TreeGrafter"/>
</dbReference>
<dbReference type="EMBL" id="KF900322">
    <property type="protein sequence ID" value="AIE90919.1"/>
    <property type="molecule type" value="Genomic_DNA"/>
</dbReference>
<dbReference type="Pfam" id="PF19798">
    <property type="entry name" value="Sulfotransfer_5"/>
    <property type="match status" value="1"/>
</dbReference>
<protein>
    <submittedName>
        <fullName evidence="2">Branched-chain amino acid aminotransferase-like protein</fullName>
    </submittedName>
</protein>
<keyword evidence="2" id="KW-0808">Transferase</keyword>
<dbReference type="PANTHER" id="PTHR42743">
    <property type="entry name" value="AMINO-ACID AMINOTRANSFERASE"/>
    <property type="match status" value="1"/>
</dbReference>
<name>A0A075FI23_9EURY</name>
<evidence type="ECO:0000256" key="1">
    <source>
        <dbReference type="ARBA" id="ARBA00009320"/>
    </source>
</evidence>
<dbReference type="InterPro" id="IPR050571">
    <property type="entry name" value="Class-IV_PLP-Dep_Aminotrnsfr"/>
</dbReference>
<dbReference type="SUPFAM" id="SSF52540">
    <property type="entry name" value="P-loop containing nucleoside triphosphate hydrolases"/>
    <property type="match status" value="1"/>
</dbReference>
<keyword evidence="2" id="KW-0032">Aminotransferase</keyword>
<organism evidence="2">
    <name type="scientific">uncultured marine group II/III euryarchaeote AD1000_09_B02</name>
    <dbReference type="NCBI Taxonomy" id="1457710"/>
    <lineage>
        <taxon>Archaea</taxon>
        <taxon>Methanobacteriati</taxon>
        <taxon>Methanobacteriota</taxon>
        <taxon>environmental samples</taxon>
    </lineage>
</organism>
<comment type="similarity">
    <text evidence="1">Belongs to the class-IV pyridoxal-phosphate-dependent aminotransferase family.</text>
</comment>
<evidence type="ECO:0000313" key="2">
    <source>
        <dbReference type="EMBL" id="AIE90919.1"/>
    </source>
</evidence>
<dbReference type="AlphaFoldDB" id="A0A075FI23"/>